<feature type="transmembrane region" description="Helical" evidence="1">
    <location>
        <begin position="9"/>
        <end position="29"/>
    </location>
</feature>
<evidence type="ECO:0000256" key="1">
    <source>
        <dbReference type="SAM" id="Phobius"/>
    </source>
</evidence>
<organism evidence="2 3">
    <name type="scientific">Asticcacaulis currens</name>
    <dbReference type="NCBI Taxonomy" id="2984210"/>
    <lineage>
        <taxon>Bacteria</taxon>
        <taxon>Pseudomonadati</taxon>
        <taxon>Pseudomonadota</taxon>
        <taxon>Alphaproteobacteria</taxon>
        <taxon>Caulobacterales</taxon>
        <taxon>Caulobacteraceae</taxon>
        <taxon>Asticcacaulis</taxon>
    </lineage>
</organism>
<comment type="caution">
    <text evidence="2">The sequence shown here is derived from an EMBL/GenBank/DDBJ whole genome shotgun (WGS) entry which is preliminary data.</text>
</comment>
<keyword evidence="1" id="KW-0812">Transmembrane</keyword>
<feature type="transmembrane region" description="Helical" evidence="1">
    <location>
        <begin position="44"/>
        <end position="61"/>
    </location>
</feature>
<reference evidence="2 3" key="1">
    <citation type="submission" date="2023-01" db="EMBL/GenBank/DDBJ databases">
        <title>Novel species of the genus Asticcacaulis isolated from rivers.</title>
        <authorList>
            <person name="Lu H."/>
        </authorList>
    </citation>
    <scope>NUCLEOTIDE SEQUENCE [LARGE SCALE GENOMIC DNA]</scope>
    <source>
        <strain evidence="2 3">DXS10W</strain>
    </source>
</reference>
<name>A0ABT5IBR7_9CAUL</name>
<gene>
    <name evidence="2" type="ORF">PQU94_04990</name>
</gene>
<dbReference type="Proteomes" id="UP001216595">
    <property type="component" value="Unassembled WGS sequence"/>
</dbReference>
<evidence type="ECO:0000313" key="3">
    <source>
        <dbReference type="Proteomes" id="UP001216595"/>
    </source>
</evidence>
<keyword evidence="1" id="KW-0472">Membrane</keyword>
<proteinExistence type="predicted"/>
<dbReference type="RefSeq" id="WP_272740386.1">
    <property type="nucleotide sequence ID" value="NZ_JAQQKW010000002.1"/>
</dbReference>
<keyword evidence="3" id="KW-1185">Reference proteome</keyword>
<dbReference type="EMBL" id="JAQQKW010000002">
    <property type="protein sequence ID" value="MDC7693634.1"/>
    <property type="molecule type" value="Genomic_DNA"/>
</dbReference>
<accession>A0ABT5IBR7</accession>
<keyword evidence="1" id="KW-1133">Transmembrane helix</keyword>
<protein>
    <submittedName>
        <fullName evidence="2">Uncharacterized protein</fullName>
    </submittedName>
</protein>
<sequence length="99" mass="11036">MTRDQFADFAAWGLLACGYICSAVFLYIYGSRLGWLTLPPETKHAIWMFDIVLFSLILGIAATRPKRLWLCIPLIMLLAVLTIDLTKADCIGDVCVIAI</sequence>
<feature type="transmembrane region" description="Helical" evidence="1">
    <location>
        <begin position="68"/>
        <end position="86"/>
    </location>
</feature>
<evidence type="ECO:0000313" key="2">
    <source>
        <dbReference type="EMBL" id="MDC7693634.1"/>
    </source>
</evidence>